<dbReference type="EMBL" id="NHZQ01000037">
    <property type="protein sequence ID" value="PSK57933.1"/>
    <property type="molecule type" value="Genomic_DNA"/>
</dbReference>
<dbReference type="GO" id="GO:0016973">
    <property type="term" value="P:poly(A)+ mRNA export from nucleus"/>
    <property type="evidence" value="ECO:0007669"/>
    <property type="project" value="TreeGrafter"/>
</dbReference>
<feature type="compositionally biased region" description="Low complexity" evidence="3">
    <location>
        <begin position="59"/>
        <end position="75"/>
    </location>
</feature>
<protein>
    <recommendedName>
        <fullName evidence="4">SAP domain-containing protein</fullName>
    </recommendedName>
</protein>
<proteinExistence type="inferred from homology"/>
<comment type="caution">
    <text evidence="5">The sequence shown here is derived from an EMBL/GenBank/DDBJ whole genome shotgun (WGS) entry which is preliminary data.</text>
</comment>
<evidence type="ECO:0000259" key="4">
    <source>
        <dbReference type="PROSITE" id="PS50800"/>
    </source>
</evidence>
<feature type="compositionally biased region" description="Acidic residues" evidence="3">
    <location>
        <begin position="47"/>
        <end position="58"/>
    </location>
</feature>
<dbReference type="GO" id="GO:0005634">
    <property type="term" value="C:nucleus"/>
    <property type="evidence" value="ECO:0007669"/>
    <property type="project" value="TreeGrafter"/>
</dbReference>
<dbReference type="InterPro" id="IPR003034">
    <property type="entry name" value="SAP_dom"/>
</dbReference>
<feature type="domain" description="SAP" evidence="4">
    <location>
        <begin position="4"/>
        <end position="38"/>
    </location>
</feature>
<feature type="compositionally biased region" description="Basic and acidic residues" evidence="3">
    <location>
        <begin position="188"/>
        <end position="206"/>
    </location>
</feature>
<feature type="region of interest" description="Disordered" evidence="3">
    <location>
        <begin position="14"/>
        <end position="140"/>
    </location>
</feature>
<keyword evidence="1" id="KW-0597">Phosphoprotein</keyword>
<organism evidence="5 6">
    <name type="scientific">Elsinoe australis</name>
    <dbReference type="NCBI Taxonomy" id="40998"/>
    <lineage>
        <taxon>Eukaryota</taxon>
        <taxon>Fungi</taxon>
        <taxon>Dikarya</taxon>
        <taxon>Ascomycota</taxon>
        <taxon>Pezizomycotina</taxon>
        <taxon>Dothideomycetes</taxon>
        <taxon>Dothideomycetidae</taxon>
        <taxon>Myriangiales</taxon>
        <taxon>Elsinoaceae</taxon>
        <taxon>Elsinoe</taxon>
    </lineage>
</organism>
<dbReference type="SUPFAM" id="SSF68906">
    <property type="entry name" value="SAP domain"/>
    <property type="match status" value="1"/>
</dbReference>
<dbReference type="InterPro" id="IPR040746">
    <property type="entry name" value="THO1_MOS11_C"/>
</dbReference>
<feature type="compositionally biased region" description="Basic and acidic residues" evidence="3">
    <location>
        <begin position="243"/>
        <end position="253"/>
    </location>
</feature>
<evidence type="ECO:0000313" key="5">
    <source>
        <dbReference type="EMBL" id="PSK57933.1"/>
    </source>
</evidence>
<feature type="compositionally biased region" description="Basic and acidic residues" evidence="3">
    <location>
        <begin position="98"/>
        <end position="107"/>
    </location>
</feature>
<dbReference type="PROSITE" id="PS50800">
    <property type="entry name" value="SAP"/>
    <property type="match status" value="1"/>
</dbReference>
<keyword evidence="6" id="KW-1185">Reference proteome</keyword>
<gene>
    <name evidence="5" type="ORF">B9Z65_9135</name>
</gene>
<dbReference type="Pfam" id="PF18592">
    <property type="entry name" value="Tho1_MOS11_C"/>
    <property type="match status" value="1"/>
</dbReference>
<evidence type="ECO:0000313" key="6">
    <source>
        <dbReference type="Proteomes" id="UP000243723"/>
    </source>
</evidence>
<evidence type="ECO:0000256" key="1">
    <source>
        <dbReference type="ARBA" id="ARBA00022553"/>
    </source>
</evidence>
<accession>A0A2P8ABV7</accession>
<dbReference type="SMART" id="SM00513">
    <property type="entry name" value="SAP"/>
    <property type="match status" value="1"/>
</dbReference>
<dbReference type="InterPro" id="IPR052240">
    <property type="entry name" value="SAP_domain_ribonucleoprotein"/>
</dbReference>
<reference evidence="5 6" key="1">
    <citation type="submission" date="2017-05" db="EMBL/GenBank/DDBJ databases">
        <title>Draft genome sequence of Elsinoe australis.</title>
        <authorList>
            <person name="Cheng Q."/>
        </authorList>
    </citation>
    <scope>NUCLEOTIDE SEQUENCE [LARGE SCALE GENOMIC DNA]</scope>
    <source>
        <strain evidence="5 6">NL1</strain>
    </source>
</reference>
<feature type="compositionally biased region" description="Basic residues" evidence="3">
    <location>
        <begin position="207"/>
        <end position="220"/>
    </location>
</feature>
<dbReference type="Proteomes" id="UP000243723">
    <property type="component" value="Unassembled WGS sequence"/>
</dbReference>
<evidence type="ECO:0000256" key="2">
    <source>
        <dbReference type="ARBA" id="ARBA00046328"/>
    </source>
</evidence>
<comment type="similarity">
    <text evidence="2">Belongs to the SAP domain-containing ribonucleoprotein family.</text>
</comment>
<dbReference type="PANTHER" id="PTHR46551:SF1">
    <property type="entry name" value="SAP DOMAIN-CONTAINING RIBONUCLEOPROTEIN"/>
    <property type="match status" value="1"/>
</dbReference>
<feature type="compositionally biased region" description="Basic and acidic residues" evidence="3">
    <location>
        <begin position="14"/>
        <end position="36"/>
    </location>
</feature>
<dbReference type="STRING" id="40998.A0A2P8ABV7"/>
<dbReference type="InterPro" id="IPR036361">
    <property type="entry name" value="SAP_dom_sf"/>
</dbReference>
<evidence type="ECO:0000256" key="3">
    <source>
        <dbReference type="SAM" id="MobiDB-lite"/>
    </source>
</evidence>
<dbReference type="AlphaFoldDB" id="A0A2P8ABV7"/>
<dbReference type="PANTHER" id="PTHR46551">
    <property type="entry name" value="SAP DOMAIN-CONTAINING RIBONUCLEOPROTEIN"/>
    <property type="match status" value="1"/>
</dbReference>
<name>A0A2P8ABV7_9PEZI</name>
<feature type="region of interest" description="Disordered" evidence="3">
    <location>
        <begin position="170"/>
        <end position="260"/>
    </location>
</feature>
<sequence>MADYSKMKNADLEALLKERGLPHTGKKAELVKRLQEADATGAQPAEKDEDEIDWDDEPATAAAAAAATSEPAATAIKAGGTGQPPNPQAVPNQQADIDPAKTDDLKVEAGPSDAAPETAQPAEEMKPAKDFTAGIATSTVDEEIAKRKARAKKFGLDESADETLKALERAKKFGQSDSVSDKLNQALPERRERKRGREVEESADSRKRGRPGMRGGRRGSGRPNGEGRPAPRNATGGSSQMSEADRAKAEARKARFATAS</sequence>
<dbReference type="Pfam" id="PF02037">
    <property type="entry name" value="SAP"/>
    <property type="match status" value="1"/>
</dbReference>
<dbReference type="OrthoDB" id="445357at2759"/>
<dbReference type="Gene3D" id="1.10.720.30">
    <property type="entry name" value="SAP domain"/>
    <property type="match status" value="1"/>
</dbReference>